<dbReference type="EMBL" id="AP018365">
    <property type="protein sequence ID" value="BBA96117.1"/>
    <property type="molecule type" value="Genomic_DNA"/>
</dbReference>
<dbReference type="SUPFAM" id="SSF47473">
    <property type="entry name" value="EF-hand"/>
    <property type="match status" value="1"/>
</dbReference>
<dbReference type="KEGG" id="arev:RVR_1274"/>
<evidence type="ECO:0000259" key="2">
    <source>
        <dbReference type="PROSITE" id="PS50222"/>
    </source>
</evidence>
<feature type="compositionally biased region" description="Polar residues" evidence="1">
    <location>
        <begin position="1"/>
        <end position="10"/>
    </location>
</feature>
<reference evidence="3 4" key="4">
    <citation type="journal article" date="2020" name="Sci. Rep.">
        <title>beta-carboline chemical signals induce reveromycin production through a LuxR family regulator in Streptomyces sp. SN-593.</title>
        <authorList>
            <person name="Panthee S."/>
            <person name="Kito N."/>
            <person name="Hayashi T."/>
            <person name="Shimizu T."/>
            <person name="Ishikawa J."/>
            <person name="Hamamoto H."/>
            <person name="Osada H."/>
            <person name="Takahashi S."/>
        </authorList>
    </citation>
    <scope>NUCLEOTIDE SEQUENCE [LARGE SCALE GENOMIC DNA]</scope>
    <source>
        <strain evidence="3 4">SN-593</strain>
    </source>
</reference>
<gene>
    <name evidence="3" type="ORF">RVR_1274</name>
</gene>
<feature type="domain" description="EF-hand" evidence="2">
    <location>
        <begin position="463"/>
        <end position="487"/>
    </location>
</feature>
<feature type="region of interest" description="Disordered" evidence="1">
    <location>
        <begin position="377"/>
        <end position="402"/>
    </location>
</feature>
<dbReference type="Proteomes" id="UP000595703">
    <property type="component" value="Chromosome"/>
</dbReference>
<dbReference type="InterPro" id="IPR018713">
    <property type="entry name" value="MPAB/Lcp_cat_dom"/>
</dbReference>
<dbReference type="GO" id="GO:0005509">
    <property type="term" value="F:calcium ion binding"/>
    <property type="evidence" value="ECO:0007669"/>
    <property type="project" value="InterPro"/>
</dbReference>
<reference evidence="3 4" key="2">
    <citation type="journal article" date="2011" name="J. Antibiot.">
        <title>Furaquinocins I and J: novel polyketide isoprenoid hybrid compounds from Streptomyces reveromyceticus SN-593.</title>
        <authorList>
            <person name="Panthee S."/>
            <person name="Takahashi S."/>
            <person name="Takagi H."/>
            <person name="Nogawa T."/>
            <person name="Oowada E."/>
            <person name="Uramoto M."/>
            <person name="Osada H."/>
        </authorList>
    </citation>
    <scope>NUCLEOTIDE SEQUENCE [LARGE SCALE GENOMIC DNA]</scope>
    <source>
        <strain evidence="3 4">SN-593</strain>
    </source>
</reference>
<evidence type="ECO:0000313" key="4">
    <source>
        <dbReference type="Proteomes" id="UP000595703"/>
    </source>
</evidence>
<dbReference type="Pfam" id="PF13202">
    <property type="entry name" value="EF-hand_5"/>
    <property type="match status" value="1"/>
</dbReference>
<accession>A0A7U3VM26</accession>
<reference evidence="3 4" key="1">
    <citation type="journal article" date="2010" name="J. Bacteriol.">
        <title>Biochemical characterization of a novel indole prenyltransferase from Streptomyces sp. SN-593.</title>
        <authorList>
            <person name="Takahashi S."/>
            <person name="Takagi H."/>
            <person name="Toyoda A."/>
            <person name="Uramoto M."/>
            <person name="Nogawa T."/>
            <person name="Ueki M."/>
            <person name="Sakaki Y."/>
            <person name="Osada H."/>
        </authorList>
    </citation>
    <scope>NUCLEOTIDE SEQUENCE [LARGE SCALE GENOMIC DNA]</scope>
    <source>
        <strain evidence="3 4">SN-593</strain>
    </source>
</reference>
<dbReference type="PROSITE" id="PS00018">
    <property type="entry name" value="EF_HAND_1"/>
    <property type="match status" value="2"/>
</dbReference>
<evidence type="ECO:0000256" key="1">
    <source>
        <dbReference type="SAM" id="MobiDB-lite"/>
    </source>
</evidence>
<proteinExistence type="predicted"/>
<dbReference type="CDD" id="cd00051">
    <property type="entry name" value="EFh"/>
    <property type="match status" value="1"/>
</dbReference>
<keyword evidence="4" id="KW-1185">Reference proteome</keyword>
<dbReference type="PANTHER" id="PTHR36151">
    <property type="entry name" value="BLR2777 PROTEIN"/>
    <property type="match status" value="1"/>
</dbReference>
<dbReference type="GO" id="GO:0016491">
    <property type="term" value="F:oxidoreductase activity"/>
    <property type="evidence" value="ECO:0007669"/>
    <property type="project" value="InterPro"/>
</dbReference>
<sequence>MTQAGSSAPRSTGSGADHAGADHAGTDRAGNGDPGSARPAGDPAGGPSEPRSELPSDGSLFGPDAQFHRFFNDPRWALAVIRATVLEAAHPQVGAALIDNSTFVAHPWRRLRNTLVSLQRMFGADDHTRQREAARLNRLHARLSGTDAQSRAYDAMDPSVRAWVVATLFESSVTMCRLSGQPLDQATMVRLYAEFRAYLAALGDRAGHLPPTLPEFWRYYDRVIEEELENTDAVRVILYKLFDHLPAPPLLDGLPTVWAAGRTVAGPVLGAITVASLPEAFRRRAGLPETPGAQTLMQSAYLAAGLARFLPEGWLRTESVTDLLYLTPGSDDPRAATLDALRGQVKRAGALFRLVAPLPAQRGHGHDDVWGGAERAAADAGGTRGGGHAPAGDRGAAREQDARGRSAAEFFTAVLDQTGDGYLDWPDLAAMARELSYRLDLDEPEETRLYNAFAAWWKELQSDLDANGDGRISAEEYAAAVPSLAGPALIRVAEVLFDVTDADGNQYIDADEYRALFRTGFRRTVAGGEARYSRAAFVKDFLSFMSGRAHSTAYDPLFTQA</sequence>
<organism evidence="3 4">
    <name type="scientific">Actinacidiphila reveromycinica</name>
    <dbReference type="NCBI Taxonomy" id="659352"/>
    <lineage>
        <taxon>Bacteria</taxon>
        <taxon>Bacillati</taxon>
        <taxon>Actinomycetota</taxon>
        <taxon>Actinomycetes</taxon>
        <taxon>Kitasatosporales</taxon>
        <taxon>Streptomycetaceae</taxon>
        <taxon>Actinacidiphila</taxon>
    </lineage>
</organism>
<evidence type="ECO:0000313" key="3">
    <source>
        <dbReference type="EMBL" id="BBA96117.1"/>
    </source>
</evidence>
<dbReference type="PROSITE" id="PS50222">
    <property type="entry name" value="EF_HAND_2"/>
    <property type="match status" value="2"/>
</dbReference>
<feature type="domain" description="EF-hand" evidence="2">
    <location>
        <begin position="488"/>
        <end position="523"/>
    </location>
</feature>
<dbReference type="InterPro" id="IPR002048">
    <property type="entry name" value="EF_hand_dom"/>
</dbReference>
<dbReference type="AlphaFoldDB" id="A0A7U3VM26"/>
<name>A0A7U3VM26_9ACTN</name>
<dbReference type="SMART" id="SM00054">
    <property type="entry name" value="EFh"/>
    <property type="match status" value="2"/>
</dbReference>
<dbReference type="PANTHER" id="PTHR36151:SF3">
    <property type="entry name" value="ER-BOUND OXYGENASE MPAB_MPAB'_RUBBER OXYGENASE CATALYTIC DOMAIN-CONTAINING PROTEIN"/>
    <property type="match status" value="1"/>
</dbReference>
<protein>
    <recommendedName>
        <fullName evidence="2">EF-hand domain-containing protein</fullName>
    </recommendedName>
</protein>
<dbReference type="Gene3D" id="1.10.238.10">
    <property type="entry name" value="EF-hand"/>
    <property type="match status" value="1"/>
</dbReference>
<dbReference type="Pfam" id="PF09995">
    <property type="entry name" value="MPAB_Lcp_cat"/>
    <property type="match status" value="1"/>
</dbReference>
<reference evidence="3 4" key="3">
    <citation type="journal article" date="2011" name="Nat. Chem. Biol.">
        <title>Reveromycin A biosynthesis uses RevG and RevJ for stereospecific spiroacetal formation.</title>
        <authorList>
            <person name="Takahashi S."/>
            <person name="Toyoda A."/>
            <person name="Sekiyama Y."/>
            <person name="Takagi H."/>
            <person name="Nogawa T."/>
            <person name="Uramoto M."/>
            <person name="Suzuki R."/>
            <person name="Koshino H."/>
            <person name="Kumano T."/>
            <person name="Panthee S."/>
            <person name="Dairi T."/>
            <person name="Ishikawa J."/>
            <person name="Ikeda H."/>
            <person name="Sakaki Y."/>
            <person name="Osada H."/>
        </authorList>
    </citation>
    <scope>NUCLEOTIDE SEQUENCE [LARGE SCALE GENOMIC DNA]</scope>
    <source>
        <strain evidence="3 4">SN-593</strain>
    </source>
</reference>
<dbReference type="InterPro" id="IPR011992">
    <property type="entry name" value="EF-hand-dom_pair"/>
</dbReference>
<dbReference type="InterPro" id="IPR018247">
    <property type="entry name" value="EF_Hand_1_Ca_BS"/>
</dbReference>
<feature type="region of interest" description="Disordered" evidence="1">
    <location>
        <begin position="1"/>
        <end position="60"/>
    </location>
</feature>